<evidence type="ECO:0000256" key="1">
    <source>
        <dbReference type="SAM" id="MobiDB-lite"/>
    </source>
</evidence>
<sequence>MASRLCRQAFSTSARAARSARSNIRPARRFMSADATAGHHAEFKPKSDMPWIVAAAVITIPSLAYLLRDTFAIKQKIAAGHHGHDSHDSHDAHAVHAEAHEDHAASAVMKDSDGAEADVSSATNAATAEDVPKAAGAKNEEAASDAAAEPPKDEKKEEGEKEESK</sequence>
<evidence type="ECO:0000313" key="4">
    <source>
        <dbReference type="Proteomes" id="UP001218218"/>
    </source>
</evidence>
<name>A0AAD7F613_9AGAR</name>
<keyword evidence="2" id="KW-0472">Membrane</keyword>
<feature type="compositionally biased region" description="Basic and acidic residues" evidence="1">
    <location>
        <begin position="82"/>
        <end position="104"/>
    </location>
</feature>
<dbReference type="AlphaFoldDB" id="A0AAD7F613"/>
<evidence type="ECO:0000313" key="3">
    <source>
        <dbReference type="EMBL" id="KAJ7367220.1"/>
    </source>
</evidence>
<gene>
    <name evidence="3" type="ORF">DFH08DRAFT_836874</name>
</gene>
<evidence type="ECO:0000256" key="2">
    <source>
        <dbReference type="SAM" id="Phobius"/>
    </source>
</evidence>
<keyword evidence="4" id="KW-1185">Reference proteome</keyword>
<keyword evidence="2" id="KW-1133">Transmembrane helix</keyword>
<feature type="compositionally biased region" description="Basic and acidic residues" evidence="1">
    <location>
        <begin position="150"/>
        <end position="165"/>
    </location>
</feature>
<protein>
    <submittedName>
        <fullName evidence="3">Uncharacterized protein</fullName>
    </submittedName>
</protein>
<accession>A0AAD7F613</accession>
<dbReference type="EMBL" id="JARIHO010000002">
    <property type="protein sequence ID" value="KAJ7367220.1"/>
    <property type="molecule type" value="Genomic_DNA"/>
</dbReference>
<feature type="transmembrane region" description="Helical" evidence="2">
    <location>
        <begin position="49"/>
        <end position="67"/>
    </location>
</feature>
<proteinExistence type="predicted"/>
<dbReference type="Proteomes" id="UP001218218">
    <property type="component" value="Unassembled WGS sequence"/>
</dbReference>
<organism evidence="3 4">
    <name type="scientific">Mycena albidolilacea</name>
    <dbReference type="NCBI Taxonomy" id="1033008"/>
    <lineage>
        <taxon>Eukaryota</taxon>
        <taxon>Fungi</taxon>
        <taxon>Dikarya</taxon>
        <taxon>Basidiomycota</taxon>
        <taxon>Agaricomycotina</taxon>
        <taxon>Agaricomycetes</taxon>
        <taxon>Agaricomycetidae</taxon>
        <taxon>Agaricales</taxon>
        <taxon>Marasmiineae</taxon>
        <taxon>Mycenaceae</taxon>
        <taxon>Mycena</taxon>
    </lineage>
</organism>
<keyword evidence="2" id="KW-0812">Transmembrane</keyword>
<comment type="caution">
    <text evidence="3">The sequence shown here is derived from an EMBL/GenBank/DDBJ whole genome shotgun (WGS) entry which is preliminary data.</text>
</comment>
<feature type="region of interest" description="Disordered" evidence="1">
    <location>
        <begin position="81"/>
        <end position="165"/>
    </location>
</feature>
<reference evidence="3" key="1">
    <citation type="submission" date="2023-03" db="EMBL/GenBank/DDBJ databases">
        <title>Massive genome expansion in bonnet fungi (Mycena s.s.) driven by repeated elements and novel gene families across ecological guilds.</title>
        <authorList>
            <consortium name="Lawrence Berkeley National Laboratory"/>
            <person name="Harder C.B."/>
            <person name="Miyauchi S."/>
            <person name="Viragh M."/>
            <person name="Kuo A."/>
            <person name="Thoen E."/>
            <person name="Andreopoulos B."/>
            <person name="Lu D."/>
            <person name="Skrede I."/>
            <person name="Drula E."/>
            <person name="Henrissat B."/>
            <person name="Morin E."/>
            <person name="Kohler A."/>
            <person name="Barry K."/>
            <person name="LaButti K."/>
            <person name="Morin E."/>
            <person name="Salamov A."/>
            <person name="Lipzen A."/>
            <person name="Mereny Z."/>
            <person name="Hegedus B."/>
            <person name="Baldrian P."/>
            <person name="Stursova M."/>
            <person name="Weitz H."/>
            <person name="Taylor A."/>
            <person name="Grigoriev I.V."/>
            <person name="Nagy L.G."/>
            <person name="Martin F."/>
            <person name="Kauserud H."/>
        </authorList>
    </citation>
    <scope>NUCLEOTIDE SEQUENCE</scope>
    <source>
        <strain evidence="3">CBHHK002</strain>
    </source>
</reference>